<feature type="binding site" evidence="5">
    <location>
        <position position="180"/>
    </location>
    <ligand>
        <name>Fe cation</name>
        <dbReference type="ChEBI" id="CHEBI:24875"/>
        <note>catalytic</note>
    </ligand>
</feature>
<dbReference type="Proteomes" id="UP000548867">
    <property type="component" value="Unassembled WGS sequence"/>
</dbReference>
<keyword evidence="6 7" id="KW-0223">Dioxygenase</keyword>
<organism evidence="7 8">
    <name type="scientific">Novosphingobium sediminicola</name>
    <dbReference type="NCBI Taxonomy" id="563162"/>
    <lineage>
        <taxon>Bacteria</taxon>
        <taxon>Pseudomonadati</taxon>
        <taxon>Pseudomonadota</taxon>
        <taxon>Alphaproteobacteria</taxon>
        <taxon>Sphingomonadales</taxon>
        <taxon>Sphingomonadaceae</taxon>
        <taxon>Novosphingobium</taxon>
    </lineage>
</organism>
<keyword evidence="4 5" id="KW-0408">Iron</keyword>
<evidence type="ECO:0000256" key="3">
    <source>
        <dbReference type="ARBA" id="ARBA00023002"/>
    </source>
</evidence>
<evidence type="ECO:0000313" key="8">
    <source>
        <dbReference type="Proteomes" id="UP000548867"/>
    </source>
</evidence>
<name>A0A7W6G699_9SPHN</name>
<comment type="similarity">
    <text evidence="1 6">Belongs to the carotenoid oxygenase family.</text>
</comment>
<accession>A0A7W6G699</accession>
<keyword evidence="8" id="KW-1185">Reference proteome</keyword>
<dbReference type="PANTHER" id="PTHR10543">
    <property type="entry name" value="BETA-CAROTENE DIOXYGENASE"/>
    <property type="match status" value="1"/>
</dbReference>
<feature type="binding site" evidence="5">
    <location>
        <position position="296"/>
    </location>
    <ligand>
        <name>Fe cation</name>
        <dbReference type="ChEBI" id="CHEBI:24875"/>
        <note>catalytic</note>
    </ligand>
</feature>
<evidence type="ECO:0000313" key="7">
    <source>
        <dbReference type="EMBL" id="MBB3954895.1"/>
    </source>
</evidence>
<keyword evidence="3 6" id="KW-0560">Oxidoreductase</keyword>
<dbReference type="RefSeq" id="WP_183624745.1">
    <property type="nucleotide sequence ID" value="NZ_JACIDX010000006.1"/>
</dbReference>
<dbReference type="GO" id="GO:0046872">
    <property type="term" value="F:metal ion binding"/>
    <property type="evidence" value="ECO:0007669"/>
    <property type="project" value="UniProtKB-KW"/>
</dbReference>
<dbReference type="EMBL" id="JACIDX010000006">
    <property type="protein sequence ID" value="MBB3954895.1"/>
    <property type="molecule type" value="Genomic_DNA"/>
</dbReference>
<dbReference type="Pfam" id="PF03055">
    <property type="entry name" value="RPE65"/>
    <property type="match status" value="1"/>
</dbReference>
<dbReference type="AlphaFoldDB" id="A0A7W6G699"/>
<dbReference type="EC" id="1.13.11.-" evidence="6"/>
<comment type="caution">
    <text evidence="7">The sequence shown here is derived from an EMBL/GenBank/DDBJ whole genome shotgun (WGS) entry which is preliminary data.</text>
</comment>
<evidence type="ECO:0000256" key="4">
    <source>
        <dbReference type="ARBA" id="ARBA00023004"/>
    </source>
</evidence>
<reference evidence="7 8" key="1">
    <citation type="submission" date="2020-08" db="EMBL/GenBank/DDBJ databases">
        <title>Genomic Encyclopedia of Type Strains, Phase IV (KMG-IV): sequencing the most valuable type-strain genomes for metagenomic binning, comparative biology and taxonomic classification.</title>
        <authorList>
            <person name="Goeker M."/>
        </authorList>
    </citation>
    <scope>NUCLEOTIDE SEQUENCE [LARGE SCALE GENOMIC DNA]</scope>
    <source>
        <strain evidence="7 8">DSM 27057</strain>
    </source>
</reference>
<sequence length="504" mass="55147">MATIAGADAPATAKQFPQTSHFVGLNQPVGQELSLTGLSVEGTLPPEVLGSFYRAVPDPHFAPKFDDDNVLSGDGMISRVSFNADNTVDYAIRYVRTARWLAEEDKGHARFGRYRNPFTDDADVAGIDRTVANTTPVWHAGRLLMTKEDGRPYAIDPVTLETRGSYDFGGKLKSKTVTAHVRIDAATSEMFLYGYEADGEASTKIAYLIVDKDGHLTSEQWFDAPYCAMMHDFAITENYALFPIYPTTCSLERLKAGGDHWVHEQETDSWLGIMPRYGNVSDMRWFKGPKGVSAYHFMNAFEDANGIIHFDQCLSNTNAFPFIREASGIHMAPWEVQGALTRWSVDPKGDATDVTQSVVGPPGDFPLIPARMQGRPNPYGWMLTMDPQMKGPPLAGGPVGAMFNTIIRLDVAGAAGQVLDALALPVGWSLNEPVHVPSNDPDHLGYIVTIVDHQTGDNQFEHAAWVLDAGALHKGPVAKVAIPARLRPQVHGWWVPQGALDAAE</sequence>
<comment type="cofactor">
    <cofactor evidence="5 6">
        <name>Fe(2+)</name>
        <dbReference type="ChEBI" id="CHEBI:29033"/>
    </cofactor>
    <text evidence="5 6">Binds 1 Fe(2+) ion per subunit.</text>
</comment>
<dbReference type="GO" id="GO:0010436">
    <property type="term" value="F:carotenoid dioxygenase activity"/>
    <property type="evidence" value="ECO:0007669"/>
    <property type="project" value="TreeGrafter"/>
</dbReference>
<evidence type="ECO:0000256" key="6">
    <source>
        <dbReference type="RuleBase" id="RU364048"/>
    </source>
</evidence>
<evidence type="ECO:0000256" key="1">
    <source>
        <dbReference type="ARBA" id="ARBA00006787"/>
    </source>
</evidence>
<proteinExistence type="inferred from homology"/>
<dbReference type="PANTHER" id="PTHR10543:SF89">
    <property type="entry name" value="CAROTENOID 9,10(9',10')-CLEAVAGE DIOXYGENASE 1"/>
    <property type="match status" value="1"/>
</dbReference>
<gene>
    <name evidence="7" type="ORF">GGR38_001844</name>
</gene>
<evidence type="ECO:0000256" key="2">
    <source>
        <dbReference type="ARBA" id="ARBA00022723"/>
    </source>
</evidence>
<evidence type="ECO:0000256" key="5">
    <source>
        <dbReference type="PIRSR" id="PIRSR604294-1"/>
    </source>
</evidence>
<feature type="binding site" evidence="5">
    <location>
        <position position="231"/>
    </location>
    <ligand>
        <name>Fe cation</name>
        <dbReference type="ChEBI" id="CHEBI:24875"/>
        <note>catalytic</note>
    </ligand>
</feature>
<keyword evidence="2 5" id="KW-0479">Metal-binding</keyword>
<feature type="binding site" evidence="5">
    <location>
        <position position="491"/>
    </location>
    <ligand>
        <name>Fe cation</name>
        <dbReference type="ChEBI" id="CHEBI:24875"/>
        <note>catalytic</note>
    </ligand>
</feature>
<dbReference type="InterPro" id="IPR004294">
    <property type="entry name" value="Carotenoid_Oase"/>
</dbReference>
<dbReference type="GO" id="GO:0016121">
    <property type="term" value="P:carotene catabolic process"/>
    <property type="evidence" value="ECO:0007669"/>
    <property type="project" value="TreeGrafter"/>
</dbReference>
<protein>
    <recommendedName>
        <fullName evidence="6">Dioxygenase</fullName>
        <ecNumber evidence="6">1.13.11.-</ecNumber>
    </recommendedName>
</protein>